<keyword evidence="2" id="KW-0378">Hydrolase</keyword>
<dbReference type="KEGG" id="cle:Clole_2733"/>
<keyword evidence="2" id="KW-0121">Carboxypeptidase</keyword>
<evidence type="ECO:0000313" key="3">
    <source>
        <dbReference type="Proteomes" id="UP000008467"/>
    </source>
</evidence>
<dbReference type="AlphaFoldDB" id="F2JK18"/>
<dbReference type="GO" id="GO:0004180">
    <property type="term" value="F:carboxypeptidase activity"/>
    <property type="evidence" value="ECO:0007669"/>
    <property type="project" value="UniProtKB-KW"/>
</dbReference>
<dbReference type="eggNOG" id="COG1876">
    <property type="taxonomic scope" value="Bacteria"/>
</dbReference>
<accession>F2JK18</accession>
<dbReference type="CDD" id="cd14845">
    <property type="entry name" value="L-Ala-D-Glu_peptidase_like"/>
    <property type="match status" value="1"/>
</dbReference>
<dbReference type="Proteomes" id="UP000008467">
    <property type="component" value="Chromosome"/>
</dbReference>
<sequence>MDVTTACRDMNQLSSQAQKACALFLEECKKQGLNVLITETYRSQERQNWLYEQGRSRAGKVVTWTKNSRHTSRRAWDICKNVRGQEYSDSSFFKKCAEVAALLGITWGGDWNSNPDTPHFEIDQSWKVTTTNAVTDNDLFNAVSTIIKDGVQLTFNAWKRLDLIKLNNVPALVCKLAGVEIDGSVSDAQYKQAIDKLVLLGAISQRLIWDEKRYTVNNVRSLLIKFSKLG</sequence>
<dbReference type="STRING" id="642492.Clole_2733"/>
<dbReference type="InterPro" id="IPR009045">
    <property type="entry name" value="Zn_M74/Hedgehog-like"/>
</dbReference>
<keyword evidence="2" id="KW-0645">Protease</keyword>
<name>F2JK18_CELLD</name>
<dbReference type="Pfam" id="PF13539">
    <property type="entry name" value="Peptidase_M15_4"/>
    <property type="match status" value="1"/>
</dbReference>
<evidence type="ECO:0000313" key="2">
    <source>
        <dbReference type="EMBL" id="ADZ84433.1"/>
    </source>
</evidence>
<dbReference type="Gene3D" id="3.30.1380.10">
    <property type="match status" value="1"/>
</dbReference>
<dbReference type="SUPFAM" id="SSF55166">
    <property type="entry name" value="Hedgehog/DD-peptidase"/>
    <property type="match status" value="1"/>
</dbReference>
<dbReference type="HOGENOM" id="CLU_1203067_0_0_9"/>
<reference evidence="2 3" key="1">
    <citation type="journal article" date="2011" name="J. Bacteriol.">
        <title>Complete genome sequence of the cellulose-degrading bacterium Cellulosilyticum lentocellum.</title>
        <authorList>
            <consortium name="US DOE Joint Genome Institute"/>
            <person name="Miller D.A."/>
            <person name="Suen G."/>
            <person name="Bruce D."/>
            <person name="Copeland A."/>
            <person name="Cheng J.F."/>
            <person name="Detter C."/>
            <person name="Goodwin L.A."/>
            <person name="Han C.S."/>
            <person name="Hauser L.J."/>
            <person name="Land M.L."/>
            <person name="Lapidus A."/>
            <person name="Lucas S."/>
            <person name="Meincke L."/>
            <person name="Pitluck S."/>
            <person name="Tapia R."/>
            <person name="Teshima H."/>
            <person name="Woyke T."/>
            <person name="Fox B.G."/>
            <person name="Angert E.R."/>
            <person name="Currie C.R."/>
        </authorList>
    </citation>
    <scope>NUCLEOTIDE SEQUENCE [LARGE SCALE GENOMIC DNA]</scope>
    <source>
        <strain evidence="3">ATCC 49066 / DSM 5427 / NCIMB 11756 / RHM5</strain>
    </source>
</reference>
<proteinExistence type="predicted"/>
<keyword evidence="3" id="KW-1185">Reference proteome</keyword>
<dbReference type="EMBL" id="CP002582">
    <property type="protein sequence ID" value="ADZ84433.1"/>
    <property type="molecule type" value="Genomic_DNA"/>
</dbReference>
<gene>
    <name evidence="2" type="ordered locus">Clole_2733</name>
</gene>
<dbReference type="RefSeq" id="WP_013657725.1">
    <property type="nucleotide sequence ID" value="NC_015275.1"/>
</dbReference>
<feature type="domain" description="Peptidase M15C" evidence="1">
    <location>
        <begin position="65"/>
        <end position="122"/>
    </location>
</feature>
<dbReference type="InterPro" id="IPR039561">
    <property type="entry name" value="Peptidase_M15C"/>
</dbReference>
<evidence type="ECO:0000259" key="1">
    <source>
        <dbReference type="Pfam" id="PF13539"/>
    </source>
</evidence>
<organism evidence="2 3">
    <name type="scientific">Cellulosilyticum lentocellum (strain ATCC 49066 / DSM 5427 / NCIMB 11756 / RHM5)</name>
    <name type="common">Clostridium lentocellum</name>
    <dbReference type="NCBI Taxonomy" id="642492"/>
    <lineage>
        <taxon>Bacteria</taxon>
        <taxon>Bacillati</taxon>
        <taxon>Bacillota</taxon>
        <taxon>Clostridia</taxon>
        <taxon>Lachnospirales</taxon>
        <taxon>Cellulosilyticaceae</taxon>
        <taxon>Cellulosilyticum</taxon>
    </lineage>
</organism>
<protein>
    <submittedName>
        <fullName evidence="2">Peptidase M15B and M15C DD-carboxypeptidase VanY/endolysin</fullName>
    </submittedName>
</protein>